<organism evidence="1 2">
    <name type="scientific">Coprinellus micaceus</name>
    <name type="common">Glistening ink-cap mushroom</name>
    <name type="synonym">Coprinus micaceus</name>
    <dbReference type="NCBI Taxonomy" id="71717"/>
    <lineage>
        <taxon>Eukaryota</taxon>
        <taxon>Fungi</taxon>
        <taxon>Dikarya</taxon>
        <taxon>Basidiomycota</taxon>
        <taxon>Agaricomycotina</taxon>
        <taxon>Agaricomycetes</taxon>
        <taxon>Agaricomycetidae</taxon>
        <taxon>Agaricales</taxon>
        <taxon>Agaricineae</taxon>
        <taxon>Psathyrellaceae</taxon>
        <taxon>Coprinellus</taxon>
    </lineage>
</organism>
<protein>
    <submittedName>
        <fullName evidence="1">Uncharacterized protein</fullName>
    </submittedName>
</protein>
<keyword evidence="2" id="KW-1185">Reference proteome</keyword>
<reference evidence="1 2" key="1">
    <citation type="journal article" date="2019" name="Nat. Ecol. Evol.">
        <title>Megaphylogeny resolves global patterns of mushroom evolution.</title>
        <authorList>
            <person name="Varga T."/>
            <person name="Krizsan K."/>
            <person name="Foldi C."/>
            <person name="Dima B."/>
            <person name="Sanchez-Garcia M."/>
            <person name="Sanchez-Ramirez S."/>
            <person name="Szollosi G.J."/>
            <person name="Szarkandi J.G."/>
            <person name="Papp V."/>
            <person name="Albert L."/>
            <person name="Andreopoulos W."/>
            <person name="Angelini C."/>
            <person name="Antonin V."/>
            <person name="Barry K.W."/>
            <person name="Bougher N.L."/>
            <person name="Buchanan P."/>
            <person name="Buyck B."/>
            <person name="Bense V."/>
            <person name="Catcheside P."/>
            <person name="Chovatia M."/>
            <person name="Cooper J."/>
            <person name="Damon W."/>
            <person name="Desjardin D."/>
            <person name="Finy P."/>
            <person name="Geml J."/>
            <person name="Haridas S."/>
            <person name="Hughes K."/>
            <person name="Justo A."/>
            <person name="Karasinski D."/>
            <person name="Kautmanova I."/>
            <person name="Kiss B."/>
            <person name="Kocsube S."/>
            <person name="Kotiranta H."/>
            <person name="LaButti K.M."/>
            <person name="Lechner B.E."/>
            <person name="Liimatainen K."/>
            <person name="Lipzen A."/>
            <person name="Lukacs Z."/>
            <person name="Mihaltcheva S."/>
            <person name="Morgado L.N."/>
            <person name="Niskanen T."/>
            <person name="Noordeloos M.E."/>
            <person name="Ohm R.A."/>
            <person name="Ortiz-Santana B."/>
            <person name="Ovrebo C."/>
            <person name="Racz N."/>
            <person name="Riley R."/>
            <person name="Savchenko A."/>
            <person name="Shiryaev A."/>
            <person name="Soop K."/>
            <person name="Spirin V."/>
            <person name="Szebenyi C."/>
            <person name="Tomsovsky M."/>
            <person name="Tulloss R.E."/>
            <person name="Uehling J."/>
            <person name="Grigoriev I.V."/>
            <person name="Vagvolgyi C."/>
            <person name="Papp T."/>
            <person name="Martin F.M."/>
            <person name="Miettinen O."/>
            <person name="Hibbett D.S."/>
            <person name="Nagy L.G."/>
        </authorList>
    </citation>
    <scope>NUCLEOTIDE SEQUENCE [LARGE SCALE GENOMIC DNA]</scope>
    <source>
        <strain evidence="1 2">FP101781</strain>
    </source>
</reference>
<sequence>MPANDFTIFSGHVNTLQKLKKQLPSTLPVAKADGRISEVFSSLPVPENPIEQWEIFDRRLNALWSEDKRVNGRLPHMEVGQFRAETIREALLTKVWIRSGHFRAVPRARKVEKHGSAALLNP</sequence>
<accession>A0A4Y7T3N1</accession>
<name>A0A4Y7T3N1_COPMI</name>
<dbReference type="AlphaFoldDB" id="A0A4Y7T3N1"/>
<dbReference type="Proteomes" id="UP000298030">
    <property type="component" value="Unassembled WGS sequence"/>
</dbReference>
<dbReference type="OrthoDB" id="3010994at2759"/>
<proteinExistence type="predicted"/>
<dbReference type="EMBL" id="QPFP01000034">
    <property type="protein sequence ID" value="TEB28212.1"/>
    <property type="molecule type" value="Genomic_DNA"/>
</dbReference>
<comment type="caution">
    <text evidence="1">The sequence shown here is derived from an EMBL/GenBank/DDBJ whole genome shotgun (WGS) entry which is preliminary data.</text>
</comment>
<evidence type="ECO:0000313" key="2">
    <source>
        <dbReference type="Proteomes" id="UP000298030"/>
    </source>
</evidence>
<evidence type="ECO:0000313" key="1">
    <source>
        <dbReference type="EMBL" id="TEB28212.1"/>
    </source>
</evidence>
<gene>
    <name evidence="1" type="ORF">FA13DRAFT_1794200</name>
</gene>